<organism evidence="1 2">
    <name type="scientific">Gossypium hirsutum</name>
    <name type="common">Upland cotton</name>
    <name type="synonym">Gossypium mexicanum</name>
    <dbReference type="NCBI Taxonomy" id="3635"/>
    <lineage>
        <taxon>Eukaryota</taxon>
        <taxon>Viridiplantae</taxon>
        <taxon>Streptophyta</taxon>
        <taxon>Embryophyta</taxon>
        <taxon>Tracheophyta</taxon>
        <taxon>Spermatophyta</taxon>
        <taxon>Magnoliopsida</taxon>
        <taxon>eudicotyledons</taxon>
        <taxon>Gunneridae</taxon>
        <taxon>Pentapetalae</taxon>
        <taxon>rosids</taxon>
        <taxon>malvids</taxon>
        <taxon>Malvales</taxon>
        <taxon>Malvaceae</taxon>
        <taxon>Malvoideae</taxon>
        <taxon>Gossypium</taxon>
    </lineage>
</organism>
<evidence type="ECO:0000313" key="1">
    <source>
        <dbReference type="Proteomes" id="UP000818029"/>
    </source>
</evidence>
<keyword evidence="1" id="KW-1185">Reference proteome</keyword>
<dbReference type="PANTHER" id="PTHR48475">
    <property type="entry name" value="RIBONUCLEASE H"/>
    <property type="match status" value="1"/>
</dbReference>
<dbReference type="PANTHER" id="PTHR48475:SF1">
    <property type="entry name" value="RNASE H TYPE-1 DOMAIN-CONTAINING PROTEIN"/>
    <property type="match status" value="1"/>
</dbReference>
<dbReference type="SUPFAM" id="SSF53098">
    <property type="entry name" value="Ribonuclease H-like"/>
    <property type="match status" value="1"/>
</dbReference>
<dbReference type="Proteomes" id="UP000818029">
    <property type="component" value="Chromosome D12"/>
</dbReference>
<dbReference type="InterPro" id="IPR012337">
    <property type="entry name" value="RNaseH-like_sf"/>
</dbReference>
<dbReference type="RefSeq" id="XP_040963893.1">
    <property type="nucleotide sequence ID" value="XM_041107959.1"/>
</dbReference>
<reference evidence="1" key="1">
    <citation type="journal article" date="2020" name="Nat. Genet.">
        <title>Genomic diversifications of five Gossypium allopolyploid species and their impact on cotton improvement.</title>
        <authorList>
            <person name="Chen Z.J."/>
            <person name="Sreedasyam A."/>
            <person name="Ando A."/>
            <person name="Song Q."/>
            <person name="De Santiago L.M."/>
            <person name="Hulse-Kemp A.M."/>
            <person name="Ding M."/>
            <person name="Ye W."/>
            <person name="Kirkbride R.C."/>
            <person name="Jenkins J."/>
            <person name="Plott C."/>
            <person name="Lovell J."/>
            <person name="Lin Y.M."/>
            <person name="Vaughn R."/>
            <person name="Liu B."/>
            <person name="Simpson S."/>
            <person name="Scheffler B.E."/>
            <person name="Wen L."/>
            <person name="Saski C.A."/>
            <person name="Grover C.E."/>
            <person name="Hu G."/>
            <person name="Conover J.L."/>
            <person name="Carlson J.W."/>
            <person name="Shu S."/>
            <person name="Boston L.B."/>
            <person name="Williams M."/>
            <person name="Peterson D.G."/>
            <person name="McGee K."/>
            <person name="Jones D.C."/>
            <person name="Wendel J.F."/>
            <person name="Stelly D.M."/>
            <person name="Grimwood J."/>
            <person name="Schmutz J."/>
        </authorList>
    </citation>
    <scope>NUCLEOTIDE SEQUENCE [LARGE SCALE GENOMIC DNA]</scope>
    <source>
        <strain evidence="1">cv. TM-1</strain>
    </source>
</reference>
<sequence>MTTTYHPPTNGKAEVSNRQIKNIIEKVVNPLKKDWSSILDDVLWILRTRYKNPLGMSPYQLVFEKACRLPVELEHKTMWAIKQVNMDYEAVGKKRLLDITELEKIRWNAYENAAIYKE</sequence>
<name>A0ABM3BA12_GOSHI</name>
<dbReference type="GeneID" id="121224520"/>
<gene>
    <name evidence="2" type="primary">LOC121224520</name>
</gene>
<proteinExistence type="predicted"/>
<evidence type="ECO:0000313" key="2">
    <source>
        <dbReference type="RefSeq" id="XP_040963893.1"/>
    </source>
</evidence>
<accession>A0ABM3BA12</accession>
<dbReference type="Gene3D" id="3.30.420.10">
    <property type="entry name" value="Ribonuclease H-like superfamily/Ribonuclease H"/>
    <property type="match status" value="1"/>
</dbReference>
<dbReference type="InterPro" id="IPR036397">
    <property type="entry name" value="RNaseH_sf"/>
</dbReference>
<protein>
    <recommendedName>
        <fullName evidence="3">Protein NYNRIN-like</fullName>
    </recommendedName>
</protein>
<reference evidence="2" key="2">
    <citation type="submission" date="2025-08" db="UniProtKB">
        <authorList>
            <consortium name="RefSeq"/>
        </authorList>
    </citation>
    <scope>IDENTIFICATION</scope>
</reference>
<evidence type="ECO:0008006" key="3">
    <source>
        <dbReference type="Google" id="ProtNLM"/>
    </source>
</evidence>